<gene>
    <name evidence="3" type="ORF">RF55_10774</name>
</gene>
<feature type="compositionally biased region" description="Basic and acidic residues" evidence="2">
    <location>
        <begin position="125"/>
        <end position="137"/>
    </location>
</feature>
<reference evidence="3 4" key="1">
    <citation type="submission" date="2015-04" db="EMBL/GenBank/DDBJ databases">
        <title>Lasius niger genome sequencing.</title>
        <authorList>
            <person name="Konorov E.A."/>
            <person name="Nikitin M.A."/>
            <person name="Kirill M.V."/>
            <person name="Chang P."/>
        </authorList>
    </citation>
    <scope>NUCLEOTIDE SEQUENCE [LARGE SCALE GENOMIC DNA]</scope>
    <source>
        <tissue evidence="3">Whole</tissue>
    </source>
</reference>
<evidence type="ECO:0000313" key="3">
    <source>
        <dbReference type="EMBL" id="KMQ89580.1"/>
    </source>
</evidence>
<keyword evidence="1" id="KW-0175">Coiled coil</keyword>
<evidence type="ECO:0000313" key="4">
    <source>
        <dbReference type="Proteomes" id="UP000036403"/>
    </source>
</evidence>
<proteinExistence type="predicted"/>
<dbReference type="AlphaFoldDB" id="A0A0J7NAG0"/>
<feature type="coiled-coil region" evidence="1">
    <location>
        <begin position="54"/>
        <end position="105"/>
    </location>
</feature>
<feature type="compositionally biased region" description="Polar residues" evidence="2">
    <location>
        <begin position="107"/>
        <end position="120"/>
    </location>
</feature>
<accession>A0A0J7NAG0</accession>
<feature type="region of interest" description="Disordered" evidence="2">
    <location>
        <begin position="106"/>
        <end position="137"/>
    </location>
</feature>
<comment type="caution">
    <text evidence="3">The sequence shown here is derived from an EMBL/GenBank/DDBJ whole genome shotgun (WGS) entry which is preliminary data.</text>
</comment>
<protein>
    <submittedName>
        <fullName evidence="3">Golgi membrane protein</fullName>
    </submittedName>
</protein>
<name>A0A0J7NAG0_LASNI</name>
<dbReference type="PaxDb" id="67767-A0A0J7NAG0"/>
<dbReference type="SUPFAM" id="SSF57997">
    <property type="entry name" value="Tropomyosin"/>
    <property type="match status" value="1"/>
</dbReference>
<dbReference type="Proteomes" id="UP000036403">
    <property type="component" value="Unassembled WGS sequence"/>
</dbReference>
<keyword evidence="4" id="KW-1185">Reference proteome</keyword>
<dbReference type="EMBL" id="LBMM01007615">
    <property type="protein sequence ID" value="KMQ89580.1"/>
    <property type="molecule type" value="Genomic_DNA"/>
</dbReference>
<evidence type="ECO:0000256" key="1">
    <source>
        <dbReference type="SAM" id="Coils"/>
    </source>
</evidence>
<organism evidence="3 4">
    <name type="scientific">Lasius niger</name>
    <name type="common">Black garden ant</name>
    <dbReference type="NCBI Taxonomy" id="67767"/>
    <lineage>
        <taxon>Eukaryota</taxon>
        <taxon>Metazoa</taxon>
        <taxon>Ecdysozoa</taxon>
        <taxon>Arthropoda</taxon>
        <taxon>Hexapoda</taxon>
        <taxon>Insecta</taxon>
        <taxon>Pterygota</taxon>
        <taxon>Neoptera</taxon>
        <taxon>Endopterygota</taxon>
        <taxon>Hymenoptera</taxon>
        <taxon>Apocrita</taxon>
        <taxon>Aculeata</taxon>
        <taxon>Formicoidea</taxon>
        <taxon>Formicidae</taxon>
        <taxon>Formicinae</taxon>
        <taxon>Lasius</taxon>
        <taxon>Lasius</taxon>
    </lineage>
</organism>
<sequence>MTKTNIARRRSGHIINEKLSGDMKDRLLGAIDAVTLLIGKAEATGDPDFWRTKNSVLTGKLDAAKRQEERYKRELEEANKKIKTMEEELRKIRNKKESLESVKAIRTGNQTRIEVSSSPLTVDRPSAERSSVDVVKH</sequence>
<evidence type="ECO:0000256" key="2">
    <source>
        <dbReference type="SAM" id="MobiDB-lite"/>
    </source>
</evidence>